<feature type="domain" description="ATP-grasp" evidence="4">
    <location>
        <begin position="9"/>
        <end position="219"/>
    </location>
</feature>
<sequence length="406" mass="43596">MRFFEYEAREIVKRAGIPVTDFGFTTDAAEARAIAERIGGPTVIKSQVLTGGRMKAGGVKFADTPAEAEAYAADILELEINGHMPRGVLVDPKADVKQEYYAGVVWDGTAKKPVILFSDMGGIDIEEVAEQHPDHVGRVHISNLLPISDYQAKECIAQTGVTGKALQRLTPIVRRLAQLFVDNDMVLAEINPLCEMNDGTFVALDAHMDMESEARGRHKGLLEELGVGDDETRLAREPTEFELAGEAVDSADHRGVAGNVTEFDGNIGLVIGAGGGSLTLFDAVRAHGGEPANYCEIGGNPSVHKTCGLAKLVLTKPGVDKIAVMMSIVSNTRVDIVARGVIKACLELGFDPAEKIAIFRIPGAWEEEGFKILEKYGIEYADRSVSMHEAARRAVAKIAGPEAVTS</sequence>
<dbReference type="PIRSF" id="PIRSF001554">
    <property type="entry name" value="SucCS_beta"/>
    <property type="match status" value="1"/>
</dbReference>
<evidence type="ECO:0000259" key="4">
    <source>
        <dbReference type="PROSITE" id="PS50975"/>
    </source>
</evidence>
<dbReference type="Gene3D" id="3.30.470.20">
    <property type="entry name" value="ATP-grasp fold, B domain"/>
    <property type="match status" value="1"/>
</dbReference>
<gene>
    <name evidence="5" type="ORF">AVDCRST_MAG67-2601</name>
</gene>
<dbReference type="PANTHER" id="PTHR11815:SF10">
    <property type="entry name" value="SUCCINATE--COA LIGASE [GDP-FORMING] SUBUNIT BETA, MITOCHONDRIAL"/>
    <property type="match status" value="1"/>
</dbReference>
<dbReference type="GO" id="GO:0005524">
    <property type="term" value="F:ATP binding"/>
    <property type="evidence" value="ECO:0007669"/>
    <property type="project" value="UniProtKB-UniRule"/>
</dbReference>
<dbReference type="Gene3D" id="3.40.50.261">
    <property type="entry name" value="Succinyl-CoA synthetase domains"/>
    <property type="match status" value="1"/>
</dbReference>
<dbReference type="AlphaFoldDB" id="A0A6J4SZ50"/>
<dbReference type="PROSITE" id="PS50975">
    <property type="entry name" value="ATP_GRASP"/>
    <property type="match status" value="1"/>
</dbReference>
<proteinExistence type="predicted"/>
<evidence type="ECO:0000256" key="3">
    <source>
        <dbReference type="PROSITE-ProRule" id="PRU00409"/>
    </source>
</evidence>
<name>A0A6J4SZ50_9ACTN</name>
<dbReference type="GO" id="GO:0046872">
    <property type="term" value="F:metal ion binding"/>
    <property type="evidence" value="ECO:0007669"/>
    <property type="project" value="InterPro"/>
</dbReference>
<keyword evidence="1 5" id="KW-0436">Ligase</keyword>
<keyword evidence="3" id="KW-0067">ATP-binding</keyword>
<dbReference type="InterPro" id="IPR011761">
    <property type="entry name" value="ATP-grasp"/>
</dbReference>
<dbReference type="SUPFAM" id="SSF52210">
    <property type="entry name" value="Succinyl-CoA synthetase domains"/>
    <property type="match status" value="1"/>
</dbReference>
<dbReference type="SUPFAM" id="SSF56059">
    <property type="entry name" value="Glutathione synthetase ATP-binding domain-like"/>
    <property type="match status" value="1"/>
</dbReference>
<dbReference type="InterPro" id="IPR013650">
    <property type="entry name" value="ATP-grasp_succ-CoA_synth-type"/>
</dbReference>
<accession>A0A6J4SZ50</accession>
<dbReference type="PANTHER" id="PTHR11815">
    <property type="entry name" value="SUCCINYL-COA SYNTHETASE BETA CHAIN"/>
    <property type="match status" value="1"/>
</dbReference>
<dbReference type="EMBL" id="CADCVQ010000105">
    <property type="protein sequence ID" value="CAA9508960.1"/>
    <property type="molecule type" value="Genomic_DNA"/>
</dbReference>
<protein>
    <submittedName>
        <fullName evidence="5">Succinyl-CoA ligase [ADP-forming] beta chain</fullName>
        <ecNumber evidence="5">6.2.1.5</ecNumber>
    </submittedName>
</protein>
<dbReference type="EC" id="6.2.1.5" evidence="5"/>
<dbReference type="Gene3D" id="3.30.1490.20">
    <property type="entry name" value="ATP-grasp fold, A domain"/>
    <property type="match status" value="1"/>
</dbReference>
<dbReference type="InterPro" id="IPR005809">
    <property type="entry name" value="Succ_CoA_ligase-like_bsu"/>
</dbReference>
<evidence type="ECO:0000313" key="5">
    <source>
        <dbReference type="EMBL" id="CAA9508960.1"/>
    </source>
</evidence>
<organism evidence="5">
    <name type="scientific">uncultured Solirubrobacteraceae bacterium</name>
    <dbReference type="NCBI Taxonomy" id="1162706"/>
    <lineage>
        <taxon>Bacteria</taxon>
        <taxon>Bacillati</taxon>
        <taxon>Actinomycetota</taxon>
        <taxon>Thermoleophilia</taxon>
        <taxon>Solirubrobacterales</taxon>
        <taxon>Solirubrobacteraceae</taxon>
        <taxon>environmental samples</taxon>
    </lineage>
</organism>
<reference evidence="5" key="1">
    <citation type="submission" date="2020-02" db="EMBL/GenBank/DDBJ databases">
        <authorList>
            <person name="Meier V. D."/>
        </authorList>
    </citation>
    <scope>NUCLEOTIDE SEQUENCE</scope>
    <source>
        <strain evidence="5">AVDCRST_MAG67</strain>
    </source>
</reference>
<dbReference type="GO" id="GO:0006104">
    <property type="term" value="P:succinyl-CoA metabolic process"/>
    <property type="evidence" value="ECO:0007669"/>
    <property type="project" value="TreeGrafter"/>
</dbReference>
<evidence type="ECO:0000256" key="2">
    <source>
        <dbReference type="ARBA" id="ARBA00022741"/>
    </source>
</evidence>
<dbReference type="InterPro" id="IPR016102">
    <property type="entry name" value="Succinyl-CoA_synth-like"/>
</dbReference>
<dbReference type="GO" id="GO:0006099">
    <property type="term" value="P:tricarboxylic acid cycle"/>
    <property type="evidence" value="ECO:0007669"/>
    <property type="project" value="InterPro"/>
</dbReference>
<dbReference type="InterPro" id="IPR013815">
    <property type="entry name" value="ATP_grasp_subdomain_1"/>
</dbReference>
<dbReference type="GO" id="GO:0004775">
    <property type="term" value="F:succinate-CoA ligase (ADP-forming) activity"/>
    <property type="evidence" value="ECO:0007669"/>
    <property type="project" value="UniProtKB-EC"/>
</dbReference>
<evidence type="ECO:0000256" key="1">
    <source>
        <dbReference type="ARBA" id="ARBA00022598"/>
    </source>
</evidence>
<dbReference type="GO" id="GO:0042709">
    <property type="term" value="C:succinate-CoA ligase complex"/>
    <property type="evidence" value="ECO:0007669"/>
    <property type="project" value="TreeGrafter"/>
</dbReference>
<dbReference type="Pfam" id="PF08442">
    <property type="entry name" value="ATP-grasp_2"/>
    <property type="match status" value="1"/>
</dbReference>
<keyword evidence="2 3" id="KW-0547">Nucleotide-binding</keyword>